<dbReference type="AlphaFoldDB" id="A0A1B9G451"/>
<name>A0A1B9G451_9TREE</name>
<accession>A0A1B9G451</accession>
<feature type="compositionally biased region" description="Acidic residues" evidence="2">
    <location>
        <begin position="1"/>
        <end position="12"/>
    </location>
</feature>
<evidence type="ECO:0000313" key="3">
    <source>
        <dbReference type="EMBL" id="OCF25793.1"/>
    </source>
</evidence>
<dbReference type="VEuPathDB" id="FungiDB:I302_03466"/>
<organism evidence="3">
    <name type="scientific">Kwoniella bestiolae CBS 10118</name>
    <dbReference type="NCBI Taxonomy" id="1296100"/>
    <lineage>
        <taxon>Eukaryota</taxon>
        <taxon>Fungi</taxon>
        <taxon>Dikarya</taxon>
        <taxon>Basidiomycota</taxon>
        <taxon>Agaricomycotina</taxon>
        <taxon>Tremellomycetes</taxon>
        <taxon>Tremellales</taxon>
        <taxon>Cryptococcaceae</taxon>
        <taxon>Kwoniella</taxon>
    </lineage>
</organism>
<proteinExistence type="predicted"/>
<reference evidence="3" key="1">
    <citation type="submission" date="2013-07" db="EMBL/GenBank/DDBJ databases">
        <title>The Genome Sequence of Cryptococcus bestiolae CBS10118.</title>
        <authorList>
            <consortium name="The Broad Institute Genome Sequencing Platform"/>
            <person name="Cuomo C."/>
            <person name="Litvintseva A."/>
            <person name="Chen Y."/>
            <person name="Heitman J."/>
            <person name="Sun S."/>
            <person name="Springer D."/>
            <person name="Dromer F."/>
            <person name="Young S.K."/>
            <person name="Zeng Q."/>
            <person name="Gargeya S."/>
            <person name="Fitzgerald M."/>
            <person name="Abouelleil A."/>
            <person name="Alvarado L."/>
            <person name="Berlin A.M."/>
            <person name="Chapman S.B."/>
            <person name="Dewar J."/>
            <person name="Goldberg J."/>
            <person name="Griggs A."/>
            <person name="Gujja S."/>
            <person name="Hansen M."/>
            <person name="Howarth C."/>
            <person name="Imamovic A."/>
            <person name="Larimer J."/>
            <person name="McCowan C."/>
            <person name="Murphy C."/>
            <person name="Pearson M."/>
            <person name="Priest M."/>
            <person name="Roberts A."/>
            <person name="Saif S."/>
            <person name="Shea T."/>
            <person name="Sykes S."/>
            <person name="Wortman J."/>
            <person name="Nusbaum C."/>
            <person name="Birren B."/>
        </authorList>
    </citation>
    <scope>NUCLEOTIDE SEQUENCE [LARGE SCALE GENOMIC DNA]</scope>
    <source>
        <strain evidence="3">CBS 10118</strain>
    </source>
</reference>
<dbReference type="EMBL" id="KI894020">
    <property type="protein sequence ID" value="OCF25793.1"/>
    <property type="molecule type" value="Genomic_DNA"/>
</dbReference>
<feature type="coiled-coil region" evidence="1">
    <location>
        <begin position="120"/>
        <end position="147"/>
    </location>
</feature>
<feature type="region of interest" description="Disordered" evidence="2">
    <location>
        <begin position="1"/>
        <end position="20"/>
    </location>
</feature>
<sequence>MSSEQSSEESPDDLVLSAGDLDMSTQVLPEKLYSMSTPEVTRYMERYVTAKCDARESDLLNEYRKDREERDKLEVEFSRAGSATGRAVRNHITLQTILRSRGASTKTAQLATQTQTRSVLSRLVRERDDLEARLNDCKGRLLTYQQKARSLGSILVEEKRPSDSADRTPRGAGSTPHKAT</sequence>
<keyword evidence="1" id="KW-0175">Coiled coil</keyword>
<feature type="region of interest" description="Disordered" evidence="2">
    <location>
        <begin position="152"/>
        <end position="180"/>
    </location>
</feature>
<gene>
    <name evidence="3" type="ORF">I302_03466</name>
</gene>
<feature type="compositionally biased region" description="Basic and acidic residues" evidence="2">
    <location>
        <begin position="156"/>
        <end position="169"/>
    </location>
</feature>
<evidence type="ECO:0000256" key="2">
    <source>
        <dbReference type="SAM" id="MobiDB-lite"/>
    </source>
</evidence>
<reference evidence="3" key="2">
    <citation type="submission" date="2014-01" db="EMBL/GenBank/DDBJ databases">
        <title>Evolution of pathogenesis and genome organization in the Tremellales.</title>
        <authorList>
            <person name="Cuomo C."/>
            <person name="Litvintseva A."/>
            <person name="Heitman J."/>
            <person name="Chen Y."/>
            <person name="Sun S."/>
            <person name="Springer D."/>
            <person name="Dromer F."/>
            <person name="Young S."/>
            <person name="Zeng Q."/>
            <person name="Chapman S."/>
            <person name="Gujja S."/>
            <person name="Saif S."/>
            <person name="Birren B."/>
        </authorList>
    </citation>
    <scope>NUCLEOTIDE SEQUENCE</scope>
    <source>
        <strain evidence="3">CBS 10118</strain>
    </source>
</reference>
<evidence type="ECO:0000256" key="1">
    <source>
        <dbReference type="SAM" id="Coils"/>
    </source>
</evidence>
<protein>
    <submittedName>
        <fullName evidence="3">Uncharacterized protein</fullName>
    </submittedName>
</protein>